<dbReference type="Gene3D" id="1.10.10.2910">
    <property type="match status" value="1"/>
</dbReference>
<gene>
    <name evidence="2" type="ORF">SAMN05421504_104351</name>
</gene>
<dbReference type="OrthoDB" id="4144896at2"/>
<dbReference type="Proteomes" id="UP000199515">
    <property type="component" value="Unassembled WGS sequence"/>
</dbReference>
<dbReference type="STRING" id="589385.SAMN05421504_104351"/>
<evidence type="ECO:0000313" key="2">
    <source>
        <dbReference type="EMBL" id="SDY05281.1"/>
    </source>
</evidence>
<organism evidence="2 3">
    <name type="scientific">Amycolatopsis xylanica</name>
    <dbReference type="NCBI Taxonomy" id="589385"/>
    <lineage>
        <taxon>Bacteria</taxon>
        <taxon>Bacillati</taxon>
        <taxon>Actinomycetota</taxon>
        <taxon>Actinomycetes</taxon>
        <taxon>Pseudonocardiales</taxon>
        <taxon>Pseudonocardiaceae</taxon>
        <taxon>Amycolatopsis</taxon>
    </lineage>
</organism>
<proteinExistence type="predicted"/>
<protein>
    <recommendedName>
        <fullName evidence="4">IrrE N-terminal-like domain-containing protein</fullName>
    </recommendedName>
</protein>
<feature type="region of interest" description="Disordered" evidence="1">
    <location>
        <begin position="141"/>
        <end position="164"/>
    </location>
</feature>
<evidence type="ECO:0008006" key="4">
    <source>
        <dbReference type="Google" id="ProtNLM"/>
    </source>
</evidence>
<evidence type="ECO:0000313" key="3">
    <source>
        <dbReference type="Proteomes" id="UP000199515"/>
    </source>
</evidence>
<accession>A0A1H3GPR0</accession>
<dbReference type="EMBL" id="FNON01000004">
    <property type="protein sequence ID" value="SDY05281.1"/>
    <property type="molecule type" value="Genomic_DNA"/>
</dbReference>
<dbReference type="AlphaFoldDB" id="A0A1H3GPR0"/>
<keyword evidence="3" id="KW-1185">Reference proteome</keyword>
<evidence type="ECO:0000256" key="1">
    <source>
        <dbReference type="SAM" id="MobiDB-lite"/>
    </source>
</evidence>
<sequence>MTEKLTRQGIRARCTKLLRELGLRRTFTTEQLIGKLAESRGRPIHLDPVRFPSPGPCGLWVATDQADYILYEADTSKPHQEHIIVHELAHMVCGHHAHEKTQLFPDVAPELVRAVLARKGYSETHEREAELMASFLLGRVEPEPDRPEPSRAVAALDRILRPPT</sequence>
<reference evidence="2 3" key="1">
    <citation type="submission" date="2016-10" db="EMBL/GenBank/DDBJ databases">
        <authorList>
            <person name="de Groot N.N."/>
        </authorList>
    </citation>
    <scope>NUCLEOTIDE SEQUENCE [LARGE SCALE GENOMIC DNA]</scope>
    <source>
        <strain evidence="2 3">CPCC 202699</strain>
    </source>
</reference>
<dbReference type="RefSeq" id="WP_091291168.1">
    <property type="nucleotide sequence ID" value="NZ_FNON01000004.1"/>
</dbReference>
<name>A0A1H3GPR0_9PSEU</name>